<keyword evidence="2" id="KW-1185">Reference proteome</keyword>
<dbReference type="RefSeq" id="XP_025058329.1">
    <property type="nucleotide sequence ID" value="XM_025202544.1"/>
</dbReference>
<accession>A0A3Q0GFD1</accession>
<evidence type="ECO:0000313" key="2">
    <source>
        <dbReference type="Proteomes" id="UP000189705"/>
    </source>
</evidence>
<dbReference type="PANTHER" id="PTHR35558">
    <property type="entry name" value="SGNH_HYDRO DOMAIN-CONTAINING PROTEIN"/>
    <property type="match status" value="1"/>
</dbReference>
<evidence type="ECO:0000313" key="3">
    <source>
        <dbReference type="RefSeq" id="XP_025058329.1"/>
    </source>
</evidence>
<dbReference type="InParanoid" id="A0A3Q0GFD1"/>
<dbReference type="PANTHER" id="PTHR35558:SF1">
    <property type="entry name" value="ENDONUCLEASE_EXONUCLEASE_PHOSPHATASE DOMAIN-CONTAINING PROTEIN"/>
    <property type="match status" value="1"/>
</dbReference>
<dbReference type="AlphaFoldDB" id="A0A3Q0GFD1"/>
<dbReference type="KEGG" id="asn:112550075"/>
<name>A0A3Q0GFD1_ALLSI</name>
<protein>
    <submittedName>
        <fullName evidence="3">Leiomodin-2-like</fullName>
    </submittedName>
</protein>
<proteinExistence type="predicted"/>
<reference evidence="3" key="1">
    <citation type="submission" date="2025-08" db="UniProtKB">
        <authorList>
            <consortium name="RefSeq"/>
        </authorList>
    </citation>
    <scope>IDENTIFICATION</scope>
</reference>
<gene>
    <name evidence="3" type="primary">LOC112550075</name>
</gene>
<feature type="compositionally biased region" description="Pro residues" evidence="1">
    <location>
        <begin position="70"/>
        <end position="85"/>
    </location>
</feature>
<evidence type="ECO:0000256" key="1">
    <source>
        <dbReference type="SAM" id="MobiDB-lite"/>
    </source>
</evidence>
<organism evidence="2 3">
    <name type="scientific">Alligator sinensis</name>
    <name type="common">Chinese alligator</name>
    <dbReference type="NCBI Taxonomy" id="38654"/>
    <lineage>
        <taxon>Eukaryota</taxon>
        <taxon>Metazoa</taxon>
        <taxon>Chordata</taxon>
        <taxon>Craniata</taxon>
        <taxon>Vertebrata</taxon>
        <taxon>Euteleostomi</taxon>
        <taxon>Archelosauria</taxon>
        <taxon>Archosauria</taxon>
        <taxon>Crocodylia</taxon>
        <taxon>Alligatoridae</taxon>
        <taxon>Alligatorinae</taxon>
        <taxon>Alligator</taxon>
    </lineage>
</organism>
<feature type="region of interest" description="Disordered" evidence="1">
    <location>
        <begin position="55"/>
        <end position="102"/>
    </location>
</feature>
<sequence>MFKYLDMIRKFHATYGGTSWLRYDEDFRRRAAQDPGLAWGEVDLQLWMKWMSPLKPPRSRQLPTEGNEQAPPPSPPLPPLPLPPPRPDEKSQPSPIAELVQP</sequence>
<dbReference type="Proteomes" id="UP000189705">
    <property type="component" value="Unplaced"/>
</dbReference>
<dbReference type="GeneID" id="112550075"/>